<feature type="region of interest" description="Disordered" evidence="1">
    <location>
        <begin position="145"/>
        <end position="246"/>
    </location>
</feature>
<feature type="region of interest" description="Disordered" evidence="1">
    <location>
        <begin position="57"/>
        <end position="91"/>
    </location>
</feature>
<dbReference type="EMBL" id="HE573027">
    <property type="protein sequence ID" value="CCC53646.1"/>
    <property type="molecule type" value="Genomic_DNA"/>
</dbReference>
<reference evidence="2" key="1">
    <citation type="journal article" date="2012" name="Proc. Natl. Acad. Sci. U.S.A.">
        <title>Antigenic diversity is generated by distinct evolutionary mechanisms in African trypanosome species.</title>
        <authorList>
            <person name="Jackson A.P."/>
            <person name="Berry A."/>
            <person name="Aslett M."/>
            <person name="Allison H.C."/>
            <person name="Burton P."/>
            <person name="Vavrova-Anderson J."/>
            <person name="Brown R."/>
            <person name="Browne H."/>
            <person name="Corton N."/>
            <person name="Hauser H."/>
            <person name="Gamble J."/>
            <person name="Gilderthorp R."/>
            <person name="Marcello L."/>
            <person name="McQuillan J."/>
            <person name="Otto T.D."/>
            <person name="Quail M.A."/>
            <person name="Sanders M.J."/>
            <person name="van Tonder A."/>
            <person name="Ginger M.L."/>
            <person name="Field M.C."/>
            <person name="Barry J.D."/>
            <person name="Hertz-Fowler C."/>
            <person name="Berriman M."/>
        </authorList>
    </citation>
    <scope>NUCLEOTIDE SEQUENCE</scope>
    <source>
        <strain evidence="2">Y486</strain>
    </source>
</reference>
<dbReference type="OMA" id="NHDIWED"/>
<gene>
    <name evidence="2" type="ORF">TVY486_1111300</name>
</gene>
<dbReference type="AlphaFoldDB" id="G0UCT6"/>
<feature type="compositionally biased region" description="Basic residues" evidence="1">
    <location>
        <begin position="67"/>
        <end position="76"/>
    </location>
</feature>
<feature type="compositionally biased region" description="Acidic residues" evidence="1">
    <location>
        <begin position="160"/>
        <end position="184"/>
    </location>
</feature>
<evidence type="ECO:0000313" key="2">
    <source>
        <dbReference type="EMBL" id="CCC53646.1"/>
    </source>
</evidence>
<proteinExistence type="predicted"/>
<sequence length="246" mass="26958">MARRVPKAPARESPNNIRRPTCDEVAFQPLSERETAELFLSDIGRYSFRRINAEEVCDAPDNAPARGPRHKKTKKASTKDPARRVSGRAVARSVGEADHLVLPLEEGEEDPSLSMEVVKQVSGFLSSLKPARSRQFWALRRLARGESTGEEVAAAKAAADVEEEYCDGEEFSDNLDTSDEDGESGDTSNTDGSSNISHANSSPKRPEMMRGVPTPEQLKGMKNTKTAGKKRSGGTLFGDNHDIWED</sequence>
<name>G0UCT6_TRYVY</name>
<protein>
    <submittedName>
        <fullName evidence="2">Uncharacterized protein</fullName>
    </submittedName>
</protein>
<feature type="region of interest" description="Disordered" evidence="1">
    <location>
        <begin position="1"/>
        <end position="21"/>
    </location>
</feature>
<organism evidence="2">
    <name type="scientific">Trypanosoma vivax (strain Y486)</name>
    <dbReference type="NCBI Taxonomy" id="1055687"/>
    <lineage>
        <taxon>Eukaryota</taxon>
        <taxon>Discoba</taxon>
        <taxon>Euglenozoa</taxon>
        <taxon>Kinetoplastea</taxon>
        <taxon>Metakinetoplastina</taxon>
        <taxon>Trypanosomatida</taxon>
        <taxon>Trypanosomatidae</taxon>
        <taxon>Trypanosoma</taxon>
        <taxon>Duttonella</taxon>
    </lineage>
</organism>
<accession>G0UCT6</accession>
<feature type="compositionally biased region" description="Polar residues" evidence="1">
    <location>
        <begin position="185"/>
        <end position="203"/>
    </location>
</feature>
<dbReference type="VEuPathDB" id="TriTrypDB:TvY486_1111300"/>
<evidence type="ECO:0000256" key="1">
    <source>
        <dbReference type="SAM" id="MobiDB-lite"/>
    </source>
</evidence>